<dbReference type="Proteomes" id="UP000321245">
    <property type="component" value="Unassembled WGS sequence"/>
</dbReference>
<accession>A0A511ND29</accession>
<reference evidence="1 2" key="1">
    <citation type="submission" date="2019-07" db="EMBL/GenBank/DDBJ databases">
        <title>Whole genome shotgun sequence of Empedobacter brevis NBRC 14943.</title>
        <authorList>
            <person name="Hosoyama A."/>
            <person name="Uohara A."/>
            <person name="Ohji S."/>
            <person name="Ichikawa N."/>
        </authorList>
    </citation>
    <scope>NUCLEOTIDE SEQUENCE [LARGE SCALE GENOMIC DNA]</scope>
    <source>
        <strain evidence="1 2">NBRC 14943</strain>
    </source>
</reference>
<protein>
    <submittedName>
        <fullName evidence="1">Uncharacterized protein</fullName>
    </submittedName>
</protein>
<dbReference type="STRING" id="1218108.GCA_000382425_00488"/>
<evidence type="ECO:0000313" key="1">
    <source>
        <dbReference type="EMBL" id="GEM50720.1"/>
    </source>
</evidence>
<dbReference type="RefSeq" id="WP_019973997.1">
    <property type="nucleotide sequence ID" value="NZ_BJXC01000002.1"/>
</dbReference>
<name>A0A511ND29_9FLAO</name>
<gene>
    <name evidence="1" type="ORF">EB1_05100</name>
</gene>
<keyword evidence="2" id="KW-1185">Reference proteome</keyword>
<dbReference type="AlphaFoldDB" id="A0A511ND29"/>
<sequence length="163" mass="19271">MKTTDKFILLKNNLPPGFQDFSRKIDADFSKMITTISIDPYLNDYDNTKYISQLNEDLLDRIKDDTESNYLLLIQTILKPAPASLKNFSSVTTYEQNKTREYHVILRLIDLEEKKVLYLKESISRIKIPYDYSTISPDEESQLIKTYDILFKDFEKSYREKTN</sequence>
<evidence type="ECO:0000313" key="2">
    <source>
        <dbReference type="Proteomes" id="UP000321245"/>
    </source>
</evidence>
<dbReference type="EMBL" id="BJXC01000002">
    <property type="protein sequence ID" value="GEM50720.1"/>
    <property type="molecule type" value="Genomic_DNA"/>
</dbReference>
<proteinExistence type="predicted"/>
<comment type="caution">
    <text evidence="1">The sequence shown here is derived from an EMBL/GenBank/DDBJ whole genome shotgun (WGS) entry which is preliminary data.</text>
</comment>
<organism evidence="1 2">
    <name type="scientific">Empedobacter brevis NBRC 14943 = ATCC 43319</name>
    <dbReference type="NCBI Taxonomy" id="1218108"/>
    <lineage>
        <taxon>Bacteria</taxon>
        <taxon>Pseudomonadati</taxon>
        <taxon>Bacteroidota</taxon>
        <taxon>Flavobacteriia</taxon>
        <taxon>Flavobacteriales</taxon>
        <taxon>Weeksellaceae</taxon>
        <taxon>Empedobacter</taxon>
    </lineage>
</organism>
<dbReference type="GeneID" id="84648764"/>